<dbReference type="SMART" id="SM01325">
    <property type="entry name" value="DUF3160"/>
    <property type="match status" value="1"/>
</dbReference>
<feature type="compositionally biased region" description="Basic and acidic residues" evidence="1">
    <location>
        <begin position="1"/>
        <end position="17"/>
    </location>
</feature>
<dbReference type="InterPro" id="IPR022601">
    <property type="entry name" value="DUF3160"/>
</dbReference>
<evidence type="ECO:0000313" key="4">
    <source>
        <dbReference type="Proteomes" id="UP000034022"/>
    </source>
</evidence>
<evidence type="ECO:0000256" key="1">
    <source>
        <dbReference type="SAM" id="MobiDB-lite"/>
    </source>
</evidence>
<dbReference type="EMBL" id="LBUU01000002">
    <property type="protein sequence ID" value="KKQ71031.1"/>
    <property type="molecule type" value="Genomic_DNA"/>
</dbReference>
<protein>
    <submittedName>
        <fullName evidence="3">Uncharacterized protein</fullName>
    </submittedName>
</protein>
<keyword evidence="2" id="KW-0812">Transmembrane</keyword>
<name>A0A0G0N1J8_9BACT</name>
<reference evidence="3 4" key="1">
    <citation type="journal article" date="2015" name="Nature">
        <title>rRNA introns, odd ribosomes, and small enigmatic genomes across a large radiation of phyla.</title>
        <authorList>
            <person name="Brown C.T."/>
            <person name="Hug L.A."/>
            <person name="Thomas B.C."/>
            <person name="Sharon I."/>
            <person name="Castelle C.J."/>
            <person name="Singh A."/>
            <person name="Wilkins M.J."/>
            <person name="Williams K.H."/>
            <person name="Banfield J.F."/>
        </authorList>
    </citation>
    <scope>NUCLEOTIDE SEQUENCE [LARGE SCALE GENOMIC DNA]</scope>
</reference>
<sequence>MFLETEKPNSYKDKKEVFGQAPETQDPNSNIFVLLGVIIIIFLVFALAYITLSDKSNNKAQVAPQKNIATTSTGKLPPDISVNQSDQYDLGTSTDVLIAENVSFGYFYKKPENNREITLQKYELPLNIKTDVKNYYDASRKINLDEYLDDLNTYGFTVLENQSEITDKDFYSAYHDLASKDLPMVITDDFIFYYYQNVFKDVYKEIEKNVFYEHVWRLNKALYDIALTRYKNSEEIMGADNNPVLEGQRQQLAYLAMALKLLMPTKEQISEDVNFSNSNKFTPQEADKYGFVIPDFLQADIEKEYKLISFANKIEKSPIMLYPLDYKKFSIPSNYLANAKLSNFYVTLTWLKNVFPLYYKNSDCEDCLLDKDDWVINMYAGARLARDLNDNQDLKNQWAIIYKFISFFSGLRQDMTYLNYHDNLQKLFGKNYNLEKIFSLDNDGRDNDLQKIQDNLAELQFSRIEGGIDRSDIKNRPFIGMRLLQEDFWPNDYIFKELSNDSIKASFTKITDNTRKTACSDKKGGVYRCSGFGYDVLGLVKPIDINSEYYYDNIDYAGYTERLAGLRHEIEYFNQNTWNNNVYWLTLDILKKILNNTSQNKAVYAESSKWNQGRSYQTALGAWVNLHLDEDTLVPYAEQETNTHGLGLYNRSCNLNNYIELDVEFIDELIARNVIMIKMLSILKVDKDTNAASLRLKDLNSDLQKLSVIAEKLIKNQAIDDDDCRMLDDFARRNVVDKLASKSFSINSTEKASVQSVEKIKILAMIYNRGNEKILVFGPMFAYKE</sequence>
<proteinExistence type="predicted"/>
<gene>
    <name evidence="3" type="ORF">US91_C0002G0110</name>
</gene>
<evidence type="ECO:0000313" key="3">
    <source>
        <dbReference type="EMBL" id="KKQ71031.1"/>
    </source>
</evidence>
<keyword evidence="2" id="KW-1133">Transmembrane helix</keyword>
<comment type="caution">
    <text evidence="3">The sequence shown here is derived from an EMBL/GenBank/DDBJ whole genome shotgun (WGS) entry which is preliminary data.</text>
</comment>
<feature type="region of interest" description="Disordered" evidence="1">
    <location>
        <begin position="1"/>
        <end position="22"/>
    </location>
</feature>
<feature type="transmembrane region" description="Helical" evidence="2">
    <location>
        <begin position="31"/>
        <end position="52"/>
    </location>
</feature>
<dbReference type="Pfam" id="PF11369">
    <property type="entry name" value="DUF3160"/>
    <property type="match status" value="1"/>
</dbReference>
<dbReference type="AlphaFoldDB" id="A0A0G0N1J8"/>
<organism evidence="3 4">
    <name type="scientific">Candidatus Falkowbacteria bacterium GW2011_GWE1_38_31</name>
    <dbReference type="NCBI Taxonomy" id="1618638"/>
    <lineage>
        <taxon>Bacteria</taxon>
        <taxon>Candidatus Falkowiibacteriota</taxon>
    </lineage>
</organism>
<dbReference type="Proteomes" id="UP000034022">
    <property type="component" value="Unassembled WGS sequence"/>
</dbReference>
<keyword evidence="2" id="KW-0472">Membrane</keyword>
<evidence type="ECO:0000256" key="2">
    <source>
        <dbReference type="SAM" id="Phobius"/>
    </source>
</evidence>
<accession>A0A0G0N1J8</accession>